<keyword evidence="4" id="KW-1185">Reference proteome</keyword>
<evidence type="ECO:0000313" key="4">
    <source>
        <dbReference type="Proteomes" id="UP000728185"/>
    </source>
</evidence>
<evidence type="ECO:0000313" key="3">
    <source>
        <dbReference type="EMBL" id="KAA0189681.1"/>
    </source>
</evidence>
<proteinExistence type="predicted"/>
<feature type="transmembrane region" description="Helical" evidence="1">
    <location>
        <begin position="125"/>
        <end position="149"/>
    </location>
</feature>
<protein>
    <submittedName>
        <fullName evidence="3">Uncharacterized protein</fullName>
    </submittedName>
</protein>
<feature type="chain" id="PRO_5034385050" evidence="2">
    <location>
        <begin position="34"/>
        <end position="191"/>
    </location>
</feature>
<comment type="caution">
    <text evidence="3">The sequence shown here is derived from an EMBL/GenBank/DDBJ whole genome shotgun (WGS) entry which is preliminary data.</text>
</comment>
<keyword evidence="1" id="KW-0472">Membrane</keyword>
<keyword evidence="1" id="KW-1133">Transmembrane helix</keyword>
<evidence type="ECO:0000256" key="2">
    <source>
        <dbReference type="SAM" id="SignalP"/>
    </source>
</evidence>
<dbReference type="Proteomes" id="UP000728185">
    <property type="component" value="Unassembled WGS sequence"/>
</dbReference>
<keyword evidence="2" id="KW-0732">Signal</keyword>
<name>A0A8E0RRG9_9TREM</name>
<dbReference type="OrthoDB" id="6281811at2759"/>
<gene>
    <name evidence="3" type="ORF">FBUS_00658</name>
</gene>
<feature type="signal peptide" evidence="2">
    <location>
        <begin position="1"/>
        <end position="33"/>
    </location>
</feature>
<dbReference type="AlphaFoldDB" id="A0A8E0RRG9"/>
<keyword evidence="1" id="KW-0812">Transmembrane</keyword>
<sequence length="191" mass="21001">MILLYYAVSRWICLIPWVILLLLLDEVVRQTQGWPLHFPTHQQSILSPPEMATNKNNPGTINSPVPTILWPFSINSSDNGRMTLLNETTDTTTALTHTLSKASQFSNDTEEDQPLRGDSFVEDHAGVWVIGVMSGTCILTIAFIVRALFSRAEAFRDPQENMFAQDGMDEHMGLGIGGANGGPSGSDFGHI</sequence>
<reference evidence="3" key="1">
    <citation type="submission" date="2019-05" db="EMBL/GenBank/DDBJ databases">
        <title>Annotation for the trematode Fasciolopsis buski.</title>
        <authorList>
            <person name="Choi Y.-J."/>
        </authorList>
    </citation>
    <scope>NUCLEOTIDE SEQUENCE</scope>
    <source>
        <strain evidence="3">HT</strain>
        <tissue evidence="3">Whole worm</tissue>
    </source>
</reference>
<evidence type="ECO:0000256" key="1">
    <source>
        <dbReference type="SAM" id="Phobius"/>
    </source>
</evidence>
<dbReference type="EMBL" id="LUCM01007590">
    <property type="protein sequence ID" value="KAA0189681.1"/>
    <property type="molecule type" value="Genomic_DNA"/>
</dbReference>
<organism evidence="3 4">
    <name type="scientific">Fasciolopsis buskii</name>
    <dbReference type="NCBI Taxonomy" id="27845"/>
    <lineage>
        <taxon>Eukaryota</taxon>
        <taxon>Metazoa</taxon>
        <taxon>Spiralia</taxon>
        <taxon>Lophotrochozoa</taxon>
        <taxon>Platyhelminthes</taxon>
        <taxon>Trematoda</taxon>
        <taxon>Digenea</taxon>
        <taxon>Plagiorchiida</taxon>
        <taxon>Echinostomata</taxon>
        <taxon>Echinostomatoidea</taxon>
        <taxon>Fasciolidae</taxon>
        <taxon>Fasciolopsis</taxon>
    </lineage>
</organism>
<accession>A0A8E0RRG9</accession>